<dbReference type="Proteomes" id="UP000635665">
    <property type="component" value="Unassembled WGS sequence"/>
</dbReference>
<evidence type="ECO:0000313" key="1">
    <source>
        <dbReference type="EMBL" id="MBI6119868.1"/>
    </source>
</evidence>
<gene>
    <name evidence="1" type="ORF">I6U50_07515</name>
</gene>
<organism evidence="1 2">
    <name type="scientific">Salegentibacter maritimus</name>
    <dbReference type="NCBI Taxonomy" id="2794347"/>
    <lineage>
        <taxon>Bacteria</taxon>
        <taxon>Pseudomonadati</taxon>
        <taxon>Bacteroidota</taxon>
        <taxon>Flavobacteriia</taxon>
        <taxon>Flavobacteriales</taxon>
        <taxon>Flavobacteriaceae</taxon>
        <taxon>Salegentibacter</taxon>
    </lineage>
</organism>
<dbReference type="RefSeq" id="WP_198638402.1">
    <property type="nucleotide sequence ID" value="NZ_JAEHNY010000006.1"/>
</dbReference>
<name>A0ABS0TIQ4_9FLAO</name>
<keyword evidence="2" id="KW-1185">Reference proteome</keyword>
<proteinExistence type="predicted"/>
<comment type="caution">
    <text evidence="1">The sequence shown here is derived from an EMBL/GenBank/DDBJ whole genome shotgun (WGS) entry which is preliminary data.</text>
</comment>
<accession>A0ABS0TIQ4</accession>
<evidence type="ECO:0000313" key="2">
    <source>
        <dbReference type="Proteomes" id="UP000635665"/>
    </source>
</evidence>
<sequence length="97" mass="11856">MKDYGMLLEKTIEEYWGHPKTPIYFANYYGDKFEMKALLFALVIFEINYKPDEYKESELIKLRNFERTLSKKEINHKDRIEILEFLAKRKNLINEQE</sequence>
<dbReference type="EMBL" id="JAEHNY010000006">
    <property type="protein sequence ID" value="MBI6119868.1"/>
    <property type="molecule type" value="Genomic_DNA"/>
</dbReference>
<reference evidence="1 2" key="1">
    <citation type="submission" date="2020-12" db="EMBL/GenBank/DDBJ databases">
        <title>Salegentibacter orientalis sp. nov., isolated from costal sediment.</title>
        <authorList>
            <person name="Lian F.-B."/>
        </authorList>
    </citation>
    <scope>NUCLEOTIDE SEQUENCE [LARGE SCALE GENOMIC DNA]</scope>
    <source>
        <strain evidence="1 2">F60176</strain>
    </source>
</reference>
<protein>
    <submittedName>
        <fullName evidence="1">Uncharacterized protein</fullName>
    </submittedName>
</protein>